<proteinExistence type="predicted"/>
<dbReference type="Proteomes" id="UP000798602">
    <property type="component" value="Unassembled WGS sequence"/>
</dbReference>
<dbReference type="RefSeq" id="WP_166537274.1">
    <property type="nucleotide sequence ID" value="NZ_JAABLM010000010.1"/>
</dbReference>
<sequence>MKKQLLLFFIIFLSSTVFAQNNLVWKSYFSYNQVNDLTEANTQITAATQKALFSQNLATNELKTITTIDGLSGQDISAIFYSATFNKTIIGHNNGLILVRNETDGNIVIAPGIRDQAGVSPTRKKINHFYEHEGILYISTDFGVVQFNLTNNLFGDTYLIGTSGQEVMAYQSTVLNGNIYVATNQGIRSASLANPNLNDFAQWQTFDAGSWIGVTTHGNILAAVNTSGVASRHNGTSFVAFANISQQAVDFRSFNGNLTITTANNVYVFDANYSQLVQYQSNFYADEIVTFNCGTTISNQIFIGTNQAGIIKVPLNNLANGISIKPDGPSRNNIFALSVTPSGNIWTVYGGYNVFYVPDVSSYGISKFSETGWLNIPFEETMNANSLVRIAVNPQDENNVFISSFHSGLIEIQNDVVIAKYNHLTPNGPEALIFPPDPNYKSVRINGLAFDRNNDLWFNNSLISNALKVRRANGSWQSYSVENVLNTIEQNYSRMVIDKNGTKWFGSEQQTLIGFNENVTPNFKRVTSDEDEGLPLNNNITAVAVDNSNRLWIGSMKGLRVMAGVDRFLGEGELKSNPIIILEDGLAQELLYEQYITDIRVDGSNRKWIGTADSGVFLVSANGQETIHHFTIENSPLPSNNIFDIDINEATGEVFFATESGMISFLGTATQGAESLANVYIYPNPVRPEFTGTVKIAGLIDDANVKITDIEGNLVFETTSQGGTIEWDTRAFGKYRVASGVYMVFIASEDGTETKVKKVMIIR</sequence>
<evidence type="ECO:0000313" key="5">
    <source>
        <dbReference type="EMBL" id="NBL65456.1"/>
    </source>
</evidence>
<evidence type="ECO:0000259" key="4">
    <source>
        <dbReference type="Pfam" id="PF21544"/>
    </source>
</evidence>
<evidence type="ECO:0000313" key="6">
    <source>
        <dbReference type="Proteomes" id="UP000798602"/>
    </source>
</evidence>
<evidence type="ECO:0000256" key="1">
    <source>
        <dbReference type="ARBA" id="ARBA00022729"/>
    </source>
</evidence>
<organism evidence="5 6">
    <name type="scientific">Flavobacterium ichthyis</name>
    <dbReference type="NCBI Taxonomy" id="2698827"/>
    <lineage>
        <taxon>Bacteria</taxon>
        <taxon>Pseudomonadati</taxon>
        <taxon>Bacteroidota</taxon>
        <taxon>Flavobacteriia</taxon>
        <taxon>Flavobacteriales</taxon>
        <taxon>Flavobacteriaceae</taxon>
        <taxon>Flavobacterium</taxon>
    </lineage>
</organism>
<dbReference type="EMBL" id="JAABLM010000010">
    <property type="protein sequence ID" value="NBL65456.1"/>
    <property type="molecule type" value="Genomic_DNA"/>
</dbReference>
<keyword evidence="1 2" id="KW-0732">Signal</keyword>
<dbReference type="Pfam" id="PF18962">
    <property type="entry name" value="Por_Secre_tail"/>
    <property type="match status" value="1"/>
</dbReference>
<reference evidence="6" key="1">
    <citation type="submission" date="2020-01" db="EMBL/GenBank/DDBJ databases">
        <title>Sphingomonas sp. strain CSW-10.</title>
        <authorList>
            <person name="Chen W.-M."/>
        </authorList>
    </citation>
    <scope>NUCLEOTIDE SEQUENCE [LARGE SCALE GENOMIC DNA]</scope>
    <source>
        <strain evidence="6">NST-5</strain>
    </source>
</reference>
<dbReference type="InterPro" id="IPR011110">
    <property type="entry name" value="Reg_prop"/>
</dbReference>
<dbReference type="Gene3D" id="2.130.10.10">
    <property type="entry name" value="YVTN repeat-like/Quinoprotein amine dehydrogenase"/>
    <property type="match status" value="3"/>
</dbReference>
<feature type="domain" description="Secretion system C-terminal sorting" evidence="3">
    <location>
        <begin position="681"/>
        <end position="761"/>
    </location>
</feature>
<dbReference type="InterPro" id="IPR026444">
    <property type="entry name" value="Secre_tail"/>
</dbReference>
<dbReference type="Pfam" id="PF21544">
    <property type="entry name" value="PorZ_N_b_propeller"/>
    <property type="match status" value="1"/>
</dbReference>
<feature type="domain" description="PorZ N-terminal beta-propeller" evidence="4">
    <location>
        <begin position="46"/>
        <end position="204"/>
    </location>
</feature>
<evidence type="ECO:0000259" key="3">
    <source>
        <dbReference type="Pfam" id="PF18962"/>
    </source>
</evidence>
<dbReference type="SUPFAM" id="SSF63829">
    <property type="entry name" value="Calcium-dependent phosphotriesterase"/>
    <property type="match status" value="1"/>
</dbReference>
<feature type="chain" id="PRO_5045813810" evidence="2">
    <location>
        <begin position="20"/>
        <end position="763"/>
    </location>
</feature>
<protein>
    <submittedName>
        <fullName evidence="5">T9SS type A sorting domain-containing protein</fullName>
    </submittedName>
</protein>
<dbReference type="SUPFAM" id="SSF101898">
    <property type="entry name" value="NHL repeat"/>
    <property type="match status" value="1"/>
</dbReference>
<accession>A0ABW9ZBF9</accession>
<comment type="caution">
    <text evidence="5">The sequence shown here is derived from an EMBL/GenBank/DDBJ whole genome shotgun (WGS) entry which is preliminary data.</text>
</comment>
<dbReference type="NCBIfam" id="TIGR04183">
    <property type="entry name" value="Por_Secre_tail"/>
    <property type="match status" value="1"/>
</dbReference>
<dbReference type="Pfam" id="PF07494">
    <property type="entry name" value="Reg_prop"/>
    <property type="match status" value="1"/>
</dbReference>
<gene>
    <name evidence="5" type="ORF">GV828_09620</name>
</gene>
<keyword evidence="6" id="KW-1185">Reference proteome</keyword>
<name>A0ABW9ZBF9_9FLAO</name>
<evidence type="ECO:0000256" key="2">
    <source>
        <dbReference type="SAM" id="SignalP"/>
    </source>
</evidence>
<feature type="signal peptide" evidence="2">
    <location>
        <begin position="1"/>
        <end position="19"/>
    </location>
</feature>
<dbReference type="InterPro" id="IPR015943">
    <property type="entry name" value="WD40/YVTN_repeat-like_dom_sf"/>
</dbReference>
<dbReference type="InterPro" id="IPR048954">
    <property type="entry name" value="PorZ_N"/>
</dbReference>